<dbReference type="PROSITE" id="PS51099">
    <property type="entry name" value="PTS_EIIB_TYPE_2"/>
    <property type="match status" value="1"/>
</dbReference>
<keyword evidence="1 3" id="KW-0808">Transferase</keyword>
<dbReference type="InterPro" id="IPR003501">
    <property type="entry name" value="PTS_EIIB_2/3"/>
</dbReference>
<dbReference type="RefSeq" id="WP_156340621.1">
    <property type="nucleotide sequence ID" value="NZ_CACRSQ010000006.1"/>
</dbReference>
<evidence type="ECO:0000313" key="3">
    <source>
        <dbReference type="EMBL" id="VYT19337.1"/>
    </source>
</evidence>
<dbReference type="CDD" id="cd05566">
    <property type="entry name" value="PTS_IIB_galactitol"/>
    <property type="match status" value="1"/>
</dbReference>
<name>A0A6N2UPV6_9FIRM</name>
<dbReference type="SUPFAM" id="SSF52794">
    <property type="entry name" value="PTS system IIB component-like"/>
    <property type="match status" value="1"/>
</dbReference>
<dbReference type="AlphaFoldDB" id="A0A6N2UPV6"/>
<evidence type="ECO:0000256" key="1">
    <source>
        <dbReference type="ARBA" id="ARBA00022679"/>
    </source>
</evidence>
<accession>A0A6N2UPV6</accession>
<organism evidence="3">
    <name type="scientific">Anaerostipes caccae</name>
    <dbReference type="NCBI Taxonomy" id="105841"/>
    <lineage>
        <taxon>Bacteria</taxon>
        <taxon>Bacillati</taxon>
        <taxon>Bacillota</taxon>
        <taxon>Clostridia</taxon>
        <taxon>Lachnospirales</taxon>
        <taxon>Lachnospiraceae</taxon>
        <taxon>Anaerostipes</taxon>
    </lineage>
</organism>
<dbReference type="Pfam" id="PF02302">
    <property type="entry name" value="PTS_IIB"/>
    <property type="match status" value="1"/>
</dbReference>
<dbReference type="EC" id="2.7.1.69" evidence="3"/>
<dbReference type="EMBL" id="CACRSQ010000006">
    <property type="protein sequence ID" value="VYT19337.1"/>
    <property type="molecule type" value="Genomic_DNA"/>
</dbReference>
<protein>
    <submittedName>
        <fullName evidence="3">Galactitol-specific phosphotransferase enzyme IIB component</fullName>
        <ecNumber evidence="3">2.7.1.69</ecNumber>
    </submittedName>
</protein>
<dbReference type="InterPro" id="IPR036095">
    <property type="entry name" value="PTS_EIIB-like_sf"/>
</dbReference>
<dbReference type="Gene3D" id="3.40.50.2300">
    <property type="match status" value="1"/>
</dbReference>
<sequence length="99" mass="10715">MNRLINAMVACGSGIATSTVAAGNIQEIFDELGVRVQLTKCSISDIPANSDGMDIIFVTNNYRGEVPCPIINVTSFITGIKKDKTIEKIKETILDILKN</sequence>
<evidence type="ECO:0000259" key="2">
    <source>
        <dbReference type="PROSITE" id="PS51099"/>
    </source>
</evidence>
<proteinExistence type="predicted"/>
<reference evidence="3" key="1">
    <citation type="submission" date="2019-11" db="EMBL/GenBank/DDBJ databases">
        <authorList>
            <person name="Feng L."/>
        </authorList>
    </citation>
    <scope>NUCLEOTIDE SEQUENCE</scope>
    <source>
        <strain evidence="3">AcaccaeLFYP115</strain>
    </source>
</reference>
<gene>
    <name evidence="3" type="primary">gatB_7</name>
    <name evidence="3" type="ORF">ACLFYP115_01987</name>
</gene>
<dbReference type="InterPro" id="IPR013011">
    <property type="entry name" value="PTS_EIIB_2"/>
</dbReference>
<dbReference type="GO" id="GO:0009401">
    <property type="term" value="P:phosphoenolpyruvate-dependent sugar phosphotransferase system"/>
    <property type="evidence" value="ECO:0007669"/>
    <property type="project" value="InterPro"/>
</dbReference>
<dbReference type="GO" id="GO:0008982">
    <property type="term" value="F:protein-N(PI)-phosphohistidine-sugar phosphotransferase activity"/>
    <property type="evidence" value="ECO:0007669"/>
    <property type="project" value="InterPro"/>
</dbReference>
<feature type="domain" description="PTS EIIB type-2" evidence="2">
    <location>
        <begin position="5"/>
        <end position="97"/>
    </location>
</feature>